<dbReference type="Gene3D" id="3.40.50.300">
    <property type="entry name" value="P-loop containing nucleotide triphosphate hydrolases"/>
    <property type="match status" value="1"/>
</dbReference>
<dbReference type="PROSITE" id="PS50929">
    <property type="entry name" value="ABC_TM1F"/>
    <property type="match status" value="1"/>
</dbReference>
<evidence type="ECO:0000313" key="13">
    <source>
        <dbReference type="EMBL" id="KAF2737678.1"/>
    </source>
</evidence>
<keyword evidence="7 10" id="KW-0472">Membrane</keyword>
<evidence type="ECO:0000256" key="4">
    <source>
        <dbReference type="ARBA" id="ARBA00022741"/>
    </source>
</evidence>
<accession>A0A9P4R6F3</accession>
<evidence type="ECO:0000256" key="10">
    <source>
        <dbReference type="SAM" id="Phobius"/>
    </source>
</evidence>
<dbReference type="AlphaFoldDB" id="A0A9P4R6F3"/>
<dbReference type="SUPFAM" id="SSF90123">
    <property type="entry name" value="ABC transporter transmembrane region"/>
    <property type="match status" value="1"/>
</dbReference>
<dbReference type="InterPro" id="IPR039421">
    <property type="entry name" value="Type_1_exporter"/>
</dbReference>
<feature type="transmembrane region" description="Helical" evidence="10">
    <location>
        <begin position="215"/>
        <end position="234"/>
    </location>
</feature>
<evidence type="ECO:0000256" key="5">
    <source>
        <dbReference type="ARBA" id="ARBA00022840"/>
    </source>
</evidence>
<evidence type="ECO:0000256" key="9">
    <source>
        <dbReference type="SAM" id="MobiDB-lite"/>
    </source>
</evidence>
<feature type="region of interest" description="Disordered" evidence="9">
    <location>
        <begin position="50"/>
        <end position="75"/>
    </location>
</feature>
<dbReference type="InterPro" id="IPR011527">
    <property type="entry name" value="ABC1_TM_dom"/>
</dbReference>
<dbReference type="GO" id="GO:0140359">
    <property type="term" value="F:ABC-type transporter activity"/>
    <property type="evidence" value="ECO:0007669"/>
    <property type="project" value="InterPro"/>
</dbReference>
<feature type="transmembrane region" description="Helical" evidence="10">
    <location>
        <begin position="98"/>
        <end position="120"/>
    </location>
</feature>
<proteinExistence type="inferred from homology"/>
<dbReference type="GO" id="GO:0016887">
    <property type="term" value="F:ATP hydrolysis activity"/>
    <property type="evidence" value="ECO:0007669"/>
    <property type="project" value="InterPro"/>
</dbReference>
<feature type="compositionally biased region" description="Basic and acidic residues" evidence="9">
    <location>
        <begin position="902"/>
        <end position="913"/>
    </location>
</feature>
<comment type="similarity">
    <text evidence="8">Belongs to the ABC transporter superfamily. ABCB family. Heavy Metal importer (TC 3.A.1.210) subfamily.</text>
</comment>
<sequence>MAAPPLLISTAPRWPYAGPLRRAIVSMQYAYPILLILFFLVAFTAHSISSSNSTANAPKPTQKGPGGKPLPATDPLRNILKRKTADDVTQSQKRVFEWLSVAAALTFVGNTAVVLTHALAARQDGWFCEQSVVIYLVGSFFVYCLFLISLIDSKPSPTVIHLASWCIATVLELALAACSIALYTHNHKDSPLYKPGEKLRFGMTTWDAIEVVVDLVRIVVLLALLGFYLAFVTIPRRKRADDSGTPSETASLLGADRDSHTENGHANGSYGSVHPVGGKHQHSEGAPPAWSRPVGAPARGWWEYIRGYHVFFPYLWPSKDHRLQIVVIVCFLIVLAQRVVNLLVPDTLGNIANDLAGENDDASGKRGSPWSAILIFIFFRFIQGNNGLLGAFRATIWIPVSQYSYRELSVAAFEHVHSLSLDFHLGKKTGEVLSALGKGSSINTFLEQVTFQMVPMLIDLGVAIGYFLIRFGPYYALVISVVTFWYMYVTIRMAQWRAEIRREMVNADREEDAVKNDSMVSYETVKYFNAEAYEFNRYRDAVAKFQSAEYKVLFSLNLMNICQNMVFMLGLMVSCFIMAWEITTKQRKVGDFMTLIIYMGQLQGPLNFFGTFYRMIQSALINSERMLELFKEQPTVVDREDAQVLPSCEGDLRFNDVHFAYDPRKPALAGLDFHCAPGTTTAFVGESGGGKSTVFRLLFRFYNTQSGSVQVDGHDVEELTIDSVRKHIGVVPQDTVLFNETLMYNLKYAKPGAKDEEVYEACKAASIHEKIMTFPDKYETKVGERGLRLSGGEKQRVAIARTILKDPRIIMLDEATAALDTETEQHIQEAFTTLAQGRTMLIIAHRLSTITHADQILVLHKGKVAERGTHEELLERNGHYAAMWKKQIRAQRAAEQAKLLKDKADRLRRESKDGSLGLDDGSSSHSSSSSDDENARKSRNGQTTTTTTTTTTQAGNESQSNEPTTASKG</sequence>
<dbReference type="OrthoDB" id="6500128at2759"/>
<feature type="transmembrane region" description="Helical" evidence="10">
    <location>
        <begin position="475"/>
        <end position="494"/>
    </location>
</feature>
<organism evidence="13 14">
    <name type="scientific">Polyplosphaeria fusca</name>
    <dbReference type="NCBI Taxonomy" id="682080"/>
    <lineage>
        <taxon>Eukaryota</taxon>
        <taxon>Fungi</taxon>
        <taxon>Dikarya</taxon>
        <taxon>Ascomycota</taxon>
        <taxon>Pezizomycotina</taxon>
        <taxon>Dothideomycetes</taxon>
        <taxon>Pleosporomycetidae</taxon>
        <taxon>Pleosporales</taxon>
        <taxon>Tetraplosphaeriaceae</taxon>
        <taxon>Polyplosphaeria</taxon>
    </lineage>
</organism>
<feature type="transmembrane region" description="Helical" evidence="10">
    <location>
        <begin position="29"/>
        <end position="49"/>
    </location>
</feature>
<evidence type="ECO:0000259" key="11">
    <source>
        <dbReference type="PROSITE" id="PS50893"/>
    </source>
</evidence>
<dbReference type="GO" id="GO:0000041">
    <property type="term" value="P:transition metal ion transport"/>
    <property type="evidence" value="ECO:0007669"/>
    <property type="project" value="UniProtKB-ARBA"/>
</dbReference>
<feature type="transmembrane region" description="Helical" evidence="10">
    <location>
        <begin position="561"/>
        <end position="580"/>
    </location>
</feature>
<evidence type="ECO:0000256" key="1">
    <source>
        <dbReference type="ARBA" id="ARBA00004141"/>
    </source>
</evidence>
<dbReference type="PROSITE" id="PS50893">
    <property type="entry name" value="ABC_TRANSPORTER_2"/>
    <property type="match status" value="1"/>
</dbReference>
<evidence type="ECO:0000313" key="14">
    <source>
        <dbReference type="Proteomes" id="UP000799444"/>
    </source>
</evidence>
<dbReference type="Gene3D" id="1.20.1560.10">
    <property type="entry name" value="ABC transporter type 1, transmembrane domain"/>
    <property type="match status" value="1"/>
</dbReference>
<keyword evidence="3 10" id="KW-0812">Transmembrane</keyword>
<feature type="domain" description="ABC transmembrane type-1" evidence="12">
    <location>
        <begin position="328"/>
        <end position="618"/>
    </location>
</feature>
<dbReference type="Proteomes" id="UP000799444">
    <property type="component" value="Unassembled WGS sequence"/>
</dbReference>
<dbReference type="InterPro" id="IPR003593">
    <property type="entry name" value="AAA+_ATPase"/>
</dbReference>
<feature type="domain" description="ABC transporter" evidence="11">
    <location>
        <begin position="652"/>
        <end position="886"/>
    </location>
</feature>
<dbReference type="Pfam" id="PF00005">
    <property type="entry name" value="ABC_tran"/>
    <property type="match status" value="1"/>
</dbReference>
<dbReference type="InterPro" id="IPR036640">
    <property type="entry name" value="ABC1_TM_sf"/>
</dbReference>
<keyword evidence="14" id="KW-1185">Reference proteome</keyword>
<protein>
    <submittedName>
        <fullName evidence="13">Vacuolar ABC heavy metal transporter-like protein</fullName>
    </submittedName>
</protein>
<feature type="compositionally biased region" description="Low complexity" evidence="9">
    <location>
        <begin position="914"/>
        <end position="929"/>
    </location>
</feature>
<name>A0A9P4R6F3_9PLEO</name>
<dbReference type="InterPro" id="IPR017871">
    <property type="entry name" value="ABC_transporter-like_CS"/>
</dbReference>
<evidence type="ECO:0000259" key="12">
    <source>
        <dbReference type="PROSITE" id="PS50929"/>
    </source>
</evidence>
<keyword evidence="6 10" id="KW-1133">Transmembrane helix</keyword>
<evidence type="ECO:0000256" key="6">
    <source>
        <dbReference type="ARBA" id="ARBA00022989"/>
    </source>
</evidence>
<dbReference type="EMBL" id="ML996114">
    <property type="protein sequence ID" value="KAF2737678.1"/>
    <property type="molecule type" value="Genomic_DNA"/>
</dbReference>
<feature type="transmembrane region" description="Helical" evidence="10">
    <location>
        <begin position="370"/>
        <end position="392"/>
    </location>
</feature>
<reference evidence="13" key="1">
    <citation type="journal article" date="2020" name="Stud. Mycol.">
        <title>101 Dothideomycetes genomes: a test case for predicting lifestyles and emergence of pathogens.</title>
        <authorList>
            <person name="Haridas S."/>
            <person name="Albert R."/>
            <person name="Binder M."/>
            <person name="Bloem J."/>
            <person name="Labutti K."/>
            <person name="Salamov A."/>
            <person name="Andreopoulos B."/>
            <person name="Baker S."/>
            <person name="Barry K."/>
            <person name="Bills G."/>
            <person name="Bluhm B."/>
            <person name="Cannon C."/>
            <person name="Castanera R."/>
            <person name="Culley D."/>
            <person name="Daum C."/>
            <person name="Ezra D."/>
            <person name="Gonzalez J."/>
            <person name="Henrissat B."/>
            <person name="Kuo A."/>
            <person name="Liang C."/>
            <person name="Lipzen A."/>
            <person name="Lutzoni F."/>
            <person name="Magnuson J."/>
            <person name="Mondo S."/>
            <person name="Nolan M."/>
            <person name="Ohm R."/>
            <person name="Pangilinan J."/>
            <person name="Park H.-J."/>
            <person name="Ramirez L."/>
            <person name="Alfaro M."/>
            <person name="Sun H."/>
            <person name="Tritt A."/>
            <person name="Yoshinaga Y."/>
            <person name="Zwiers L.-H."/>
            <person name="Turgeon B."/>
            <person name="Goodwin S."/>
            <person name="Spatafora J."/>
            <person name="Crous P."/>
            <person name="Grigoriev I."/>
        </authorList>
    </citation>
    <scope>NUCLEOTIDE SEQUENCE</scope>
    <source>
        <strain evidence="13">CBS 125425</strain>
    </source>
</reference>
<feature type="transmembrane region" description="Helical" evidence="10">
    <location>
        <begin position="132"/>
        <end position="150"/>
    </location>
</feature>
<comment type="subcellular location">
    <subcellularLocation>
        <location evidence="1">Membrane</location>
        <topology evidence="1">Multi-pass membrane protein</topology>
    </subcellularLocation>
</comment>
<dbReference type="FunFam" id="3.40.50.300:FF:000186">
    <property type="entry name" value="ATP-binding cassette sub-family B member 7, mitochondrial"/>
    <property type="match status" value="1"/>
</dbReference>
<dbReference type="CDD" id="cd18583">
    <property type="entry name" value="ABC_6TM_HMT1"/>
    <property type="match status" value="1"/>
</dbReference>
<feature type="compositionally biased region" description="Polar residues" evidence="9">
    <location>
        <begin position="953"/>
        <end position="969"/>
    </location>
</feature>
<dbReference type="FunFam" id="1.20.1560.10:FF:000050">
    <property type="entry name" value="Vacuolar ABC heavy metal transporter (Hmt1)"/>
    <property type="match status" value="1"/>
</dbReference>
<feature type="compositionally biased region" description="Low complexity" evidence="9">
    <location>
        <begin position="943"/>
        <end position="952"/>
    </location>
</feature>
<dbReference type="InterPro" id="IPR027417">
    <property type="entry name" value="P-loop_NTPase"/>
</dbReference>
<keyword evidence="5" id="KW-0067">ATP-binding</keyword>
<comment type="caution">
    <text evidence="13">The sequence shown here is derived from an EMBL/GenBank/DDBJ whole genome shotgun (WGS) entry which is preliminary data.</text>
</comment>
<gene>
    <name evidence="13" type="ORF">EJ04DRAFT_550411</name>
</gene>
<keyword evidence="2" id="KW-0813">Transport</keyword>
<evidence type="ECO:0000256" key="3">
    <source>
        <dbReference type="ARBA" id="ARBA00022692"/>
    </source>
</evidence>
<dbReference type="PROSITE" id="PS00211">
    <property type="entry name" value="ABC_TRANSPORTER_1"/>
    <property type="match status" value="1"/>
</dbReference>
<evidence type="ECO:0000256" key="8">
    <source>
        <dbReference type="ARBA" id="ARBA00024363"/>
    </source>
</evidence>
<feature type="transmembrane region" description="Helical" evidence="10">
    <location>
        <begin position="323"/>
        <end position="340"/>
    </location>
</feature>
<feature type="region of interest" description="Disordered" evidence="9">
    <location>
        <begin position="263"/>
        <end position="291"/>
    </location>
</feature>
<dbReference type="PANTHER" id="PTHR24221:SF651">
    <property type="entry name" value="HEAVY METAL TOLERANCE PROTEIN"/>
    <property type="match status" value="1"/>
</dbReference>
<feature type="region of interest" description="Disordered" evidence="9">
    <location>
        <begin position="902"/>
        <end position="969"/>
    </location>
</feature>
<feature type="transmembrane region" description="Helical" evidence="10">
    <location>
        <begin position="592"/>
        <end position="616"/>
    </location>
</feature>
<dbReference type="PANTHER" id="PTHR24221">
    <property type="entry name" value="ATP-BINDING CASSETTE SUB-FAMILY B"/>
    <property type="match status" value="1"/>
</dbReference>
<dbReference type="InterPro" id="IPR003439">
    <property type="entry name" value="ABC_transporter-like_ATP-bd"/>
</dbReference>
<dbReference type="SUPFAM" id="SSF52540">
    <property type="entry name" value="P-loop containing nucleoside triphosphate hydrolases"/>
    <property type="match status" value="1"/>
</dbReference>
<dbReference type="CDD" id="cd03253">
    <property type="entry name" value="ABCC_ATM1_transporter"/>
    <property type="match status" value="1"/>
</dbReference>
<evidence type="ECO:0000256" key="2">
    <source>
        <dbReference type="ARBA" id="ARBA00022448"/>
    </source>
</evidence>
<dbReference type="GO" id="GO:0005774">
    <property type="term" value="C:vacuolar membrane"/>
    <property type="evidence" value="ECO:0007669"/>
    <property type="project" value="TreeGrafter"/>
</dbReference>
<keyword evidence="4" id="KW-0547">Nucleotide-binding</keyword>
<dbReference type="SMART" id="SM00382">
    <property type="entry name" value="AAA"/>
    <property type="match status" value="1"/>
</dbReference>
<dbReference type="Pfam" id="PF00664">
    <property type="entry name" value="ABC_membrane"/>
    <property type="match status" value="1"/>
</dbReference>
<feature type="region of interest" description="Disordered" evidence="9">
    <location>
        <begin position="239"/>
        <end position="258"/>
    </location>
</feature>
<evidence type="ECO:0000256" key="7">
    <source>
        <dbReference type="ARBA" id="ARBA00023136"/>
    </source>
</evidence>
<dbReference type="GO" id="GO:0005524">
    <property type="term" value="F:ATP binding"/>
    <property type="evidence" value="ECO:0007669"/>
    <property type="project" value="UniProtKB-KW"/>
</dbReference>
<feature type="transmembrane region" description="Helical" evidence="10">
    <location>
        <begin position="162"/>
        <end position="183"/>
    </location>
</feature>